<evidence type="ECO:0000259" key="9">
    <source>
        <dbReference type="Pfam" id="PF13231"/>
    </source>
</evidence>
<comment type="subcellular location">
    <subcellularLocation>
        <location evidence="1">Cell membrane</location>
        <topology evidence="1">Multi-pass membrane protein</topology>
    </subcellularLocation>
</comment>
<dbReference type="Pfam" id="PF13231">
    <property type="entry name" value="PMT_2"/>
    <property type="match status" value="1"/>
</dbReference>
<evidence type="ECO:0000256" key="3">
    <source>
        <dbReference type="ARBA" id="ARBA00022676"/>
    </source>
</evidence>
<gene>
    <name evidence="10" type="ORF">MNBD_BACTEROID01-915</name>
</gene>
<keyword evidence="4" id="KW-0808">Transferase</keyword>
<evidence type="ECO:0000256" key="2">
    <source>
        <dbReference type="ARBA" id="ARBA00022475"/>
    </source>
</evidence>
<feature type="transmembrane region" description="Helical" evidence="8">
    <location>
        <begin position="212"/>
        <end position="233"/>
    </location>
</feature>
<protein>
    <recommendedName>
        <fullName evidence="9">Glycosyltransferase RgtA/B/C/D-like domain-containing protein</fullName>
    </recommendedName>
</protein>
<keyword evidence="5 8" id="KW-0812">Transmembrane</keyword>
<keyword evidence="6 8" id="KW-1133">Transmembrane helix</keyword>
<evidence type="ECO:0000256" key="8">
    <source>
        <dbReference type="SAM" id="Phobius"/>
    </source>
</evidence>
<keyword evidence="2" id="KW-1003">Cell membrane</keyword>
<evidence type="ECO:0000256" key="4">
    <source>
        <dbReference type="ARBA" id="ARBA00022679"/>
    </source>
</evidence>
<feature type="transmembrane region" description="Helical" evidence="8">
    <location>
        <begin position="65"/>
        <end position="84"/>
    </location>
</feature>
<dbReference type="GO" id="GO:0005886">
    <property type="term" value="C:plasma membrane"/>
    <property type="evidence" value="ECO:0007669"/>
    <property type="project" value="UniProtKB-SubCell"/>
</dbReference>
<dbReference type="EMBL" id="UOEP01000087">
    <property type="protein sequence ID" value="VAW18417.1"/>
    <property type="molecule type" value="Genomic_DNA"/>
</dbReference>
<proteinExistence type="predicted"/>
<dbReference type="PANTHER" id="PTHR33908">
    <property type="entry name" value="MANNOSYLTRANSFERASE YKCB-RELATED"/>
    <property type="match status" value="1"/>
</dbReference>
<dbReference type="InterPro" id="IPR038731">
    <property type="entry name" value="RgtA/B/C-like"/>
</dbReference>
<evidence type="ECO:0000256" key="7">
    <source>
        <dbReference type="ARBA" id="ARBA00023136"/>
    </source>
</evidence>
<feature type="transmembrane region" description="Helical" evidence="8">
    <location>
        <begin position="167"/>
        <end position="200"/>
    </location>
</feature>
<feature type="transmembrane region" description="Helical" evidence="8">
    <location>
        <begin position="302"/>
        <end position="321"/>
    </location>
</feature>
<keyword evidence="7 8" id="KW-0472">Membrane</keyword>
<feature type="transmembrane region" description="Helical" evidence="8">
    <location>
        <begin position="117"/>
        <end position="135"/>
    </location>
</feature>
<evidence type="ECO:0000256" key="1">
    <source>
        <dbReference type="ARBA" id="ARBA00004651"/>
    </source>
</evidence>
<evidence type="ECO:0000256" key="6">
    <source>
        <dbReference type="ARBA" id="ARBA00022989"/>
    </source>
</evidence>
<dbReference type="GO" id="GO:0010041">
    <property type="term" value="P:response to iron(III) ion"/>
    <property type="evidence" value="ECO:0007669"/>
    <property type="project" value="TreeGrafter"/>
</dbReference>
<dbReference type="GO" id="GO:0016763">
    <property type="term" value="F:pentosyltransferase activity"/>
    <property type="evidence" value="ECO:0007669"/>
    <property type="project" value="TreeGrafter"/>
</dbReference>
<organism evidence="10">
    <name type="scientific">hydrothermal vent metagenome</name>
    <dbReference type="NCBI Taxonomy" id="652676"/>
    <lineage>
        <taxon>unclassified sequences</taxon>
        <taxon>metagenomes</taxon>
        <taxon>ecological metagenomes</taxon>
    </lineage>
</organism>
<feature type="transmembrane region" description="Helical" evidence="8">
    <location>
        <begin position="142"/>
        <end position="161"/>
    </location>
</feature>
<sequence length="547" mass="61597">MGTIGNIKKYRLIILLVFFLASTSIGALNYIFHYPDEKHYTDAAIIMIGNHDYMTPYNSDGTTRFLKPILTYWFVSGSYKLFGVSQFSSRFLFWLVGGLIVLATYFMAASLTGNKEIAWIATLITATNPLLIISASRSIPDILQVLFLTISAWGFMGIMMSEHRKKIYHWLAYLGTALAFETKGIPAVAFAAASILFLLFNPWKRKEIKDIIEPVSMITATVVALSWFIIMYLNHGTAYLDSFFNDQVGERVSRSAPLVAKNVSLAIITLLLFLLPWVLAITPSFKNPGKGQFSFLNQIKPVVAFILCWTVLILVMSGLVFRYYDRYVLPVIPILSILIAYSVYYGKTKFLKPSIAVLLSINIFIIMAEVVFMVYFSSGPIVLAGIISGIFLIILGFATKFYHNHRVEALAASILFLVFNAFLLMYPIAIPDQEAQIVEKMEKEGLMDGRPVYVYGNIKNASKIRVDSYAECNVISMDSVYTVPDGKNHVLVFRDTDMGKLAIPDYKIITGSVAGGNLKLRFKSAFWERQLKYIRKKGETFLIAYPH</sequence>
<accession>A0A3B0TY85</accession>
<dbReference type="AlphaFoldDB" id="A0A3B0TY85"/>
<feature type="transmembrane region" description="Helical" evidence="8">
    <location>
        <begin position="12"/>
        <end position="32"/>
    </location>
</feature>
<dbReference type="PANTHER" id="PTHR33908:SF3">
    <property type="entry name" value="UNDECAPRENYL PHOSPHATE-ALPHA-4-AMINO-4-DEOXY-L-ARABINOSE ARABINOSYL TRANSFERASE"/>
    <property type="match status" value="1"/>
</dbReference>
<feature type="transmembrane region" description="Helical" evidence="8">
    <location>
        <begin position="409"/>
        <end position="429"/>
    </location>
</feature>
<dbReference type="InterPro" id="IPR050297">
    <property type="entry name" value="LipidA_mod_glycosyltrf_83"/>
</dbReference>
<dbReference type="GO" id="GO:0008610">
    <property type="term" value="P:lipid biosynthetic process"/>
    <property type="evidence" value="ECO:0007669"/>
    <property type="project" value="UniProtKB-ARBA"/>
</dbReference>
<evidence type="ECO:0000256" key="5">
    <source>
        <dbReference type="ARBA" id="ARBA00022692"/>
    </source>
</evidence>
<keyword evidence="3" id="KW-0328">Glycosyltransferase</keyword>
<feature type="transmembrane region" description="Helical" evidence="8">
    <location>
        <begin position="263"/>
        <end position="281"/>
    </location>
</feature>
<evidence type="ECO:0000313" key="10">
    <source>
        <dbReference type="EMBL" id="VAW18417.1"/>
    </source>
</evidence>
<feature type="transmembrane region" description="Helical" evidence="8">
    <location>
        <begin position="91"/>
        <end position="111"/>
    </location>
</feature>
<feature type="domain" description="Glycosyltransferase RgtA/B/C/D-like" evidence="9">
    <location>
        <begin position="67"/>
        <end position="227"/>
    </location>
</feature>
<feature type="transmembrane region" description="Helical" evidence="8">
    <location>
        <begin position="327"/>
        <end position="344"/>
    </location>
</feature>
<reference evidence="10" key="1">
    <citation type="submission" date="2018-06" db="EMBL/GenBank/DDBJ databases">
        <authorList>
            <person name="Zhirakovskaya E."/>
        </authorList>
    </citation>
    <scope>NUCLEOTIDE SEQUENCE</scope>
</reference>
<name>A0A3B0TY85_9ZZZZ</name>
<feature type="transmembrane region" description="Helical" evidence="8">
    <location>
        <begin position="356"/>
        <end position="375"/>
    </location>
</feature>
<feature type="transmembrane region" description="Helical" evidence="8">
    <location>
        <begin position="381"/>
        <end position="402"/>
    </location>
</feature>